<name>A0ABX1YCX9_9BACL</name>
<feature type="region of interest" description="Disordered" evidence="1">
    <location>
        <begin position="110"/>
        <end position="136"/>
    </location>
</feature>
<dbReference type="SUPFAM" id="SSF55383">
    <property type="entry name" value="Copper amine oxidase, domain N"/>
    <property type="match status" value="1"/>
</dbReference>
<feature type="domain" description="Copper amine oxidase-like N-terminal" evidence="3">
    <location>
        <begin position="155"/>
        <end position="260"/>
    </location>
</feature>
<dbReference type="InterPro" id="IPR035986">
    <property type="entry name" value="PKD_dom_sf"/>
</dbReference>
<evidence type="ECO:0000256" key="2">
    <source>
        <dbReference type="SAM" id="SignalP"/>
    </source>
</evidence>
<evidence type="ECO:0000313" key="4">
    <source>
        <dbReference type="EMBL" id="NOU78835.1"/>
    </source>
</evidence>
<dbReference type="InterPro" id="IPR012854">
    <property type="entry name" value="Cu_amine_oxidase-like_N"/>
</dbReference>
<evidence type="ECO:0000259" key="3">
    <source>
        <dbReference type="Pfam" id="PF07833"/>
    </source>
</evidence>
<organism evidence="4 5">
    <name type="scientific">Paenibacillus phytohabitans</name>
    <dbReference type="NCBI Taxonomy" id="2654978"/>
    <lineage>
        <taxon>Bacteria</taxon>
        <taxon>Bacillati</taxon>
        <taxon>Bacillota</taxon>
        <taxon>Bacilli</taxon>
        <taxon>Bacillales</taxon>
        <taxon>Paenibacillaceae</taxon>
        <taxon>Paenibacillus</taxon>
    </lineage>
</organism>
<feature type="compositionally biased region" description="Low complexity" evidence="1">
    <location>
        <begin position="126"/>
        <end position="136"/>
    </location>
</feature>
<dbReference type="Pfam" id="PF07833">
    <property type="entry name" value="Cu_amine_oxidN1"/>
    <property type="match status" value="1"/>
</dbReference>
<accession>A0ABX1YCX9</accession>
<feature type="chain" id="PRO_5046128965" evidence="2">
    <location>
        <begin position="21"/>
        <end position="764"/>
    </location>
</feature>
<keyword evidence="2" id="KW-0732">Signal</keyword>
<dbReference type="Gene3D" id="3.30.457.10">
    <property type="entry name" value="Copper amine oxidase-like, N-terminal domain"/>
    <property type="match status" value="1"/>
</dbReference>
<dbReference type="Proteomes" id="UP000596857">
    <property type="component" value="Unassembled WGS sequence"/>
</dbReference>
<evidence type="ECO:0000256" key="1">
    <source>
        <dbReference type="SAM" id="MobiDB-lite"/>
    </source>
</evidence>
<reference evidence="4 5" key="1">
    <citation type="submission" date="2019-10" db="EMBL/GenBank/DDBJ databases">
        <title>Description of Paenibacillus terricola sp. nov.</title>
        <authorList>
            <person name="Carlier A."/>
            <person name="Qi S."/>
        </authorList>
    </citation>
    <scope>NUCLEOTIDE SEQUENCE [LARGE SCALE GENOMIC DNA]</scope>
    <source>
        <strain evidence="4 5">LMG 31459</strain>
    </source>
</reference>
<dbReference type="InterPro" id="IPR013783">
    <property type="entry name" value="Ig-like_fold"/>
</dbReference>
<sequence>MNLKKMILVAVLAVSQTAAAVPAFAVPVSTQSTTGNVAAAVNTTQMVAAQEEPSATDPLPPLVTEAPAGTVTPTPTPVPAATEVPAVPAATATPIPAVTQAPIDGAVSTDGAVPTATPLPVSTPEGQTLTTSGLTTSATGGGQLILMMNSNKMYRNGTPYTANQPMAVKNGVSYVSIRAMVEMVGVSYTYDYKTKEVIVTKGTSIMRFKTDSKIYTVNGAKNTMKGPAYQFKGTFMVPLTSITYALNIPYTVDNVQKRVILTLNTKPTASFTVQPTEIYAGQTTVNYVTSYSSPNGTPMAEEQWGGNKLDMYDQPGFYTVTYSVRDANNLWSDPYSVTIQVLQPNQPPVAQFTTDKDEYKMGEPVILTDTSYDPEYEELTTTWSNRGLAYFNPGPTSIQLTVTDKHGLSSTFEKTINITSEQLYTQDEVAKLFTIPGDVLTFDGGLIPGLPNLPYNLSSDSYTLIRSNSPETVNTEGVLYRETSVGKTRFLVHHMNNMTTRQKLYVIATNNGIYPATITTEYSGIAGPVTSPEYTGRISIQKYYNSMITGSSASQIVLQPGQSVPILTDLNKIAMKPKEVLSLSADLISDYPILYNVVMVEQTKDPVALLPTLPILDRDGVHNRGTYPDSTRIINVTDVVGTTQSKLILGDNKNDLNLIGIDPMTGTEASNSGNFGVLYKIVLDRVAANTLITFNPRGGNYLGSLLVNGTIVNLPNKGSLSSSDMNAVVFRTGEYEGPVDITFSVASGSNLPVNFVFTPLPAKK</sequence>
<dbReference type="EMBL" id="WHOB01000020">
    <property type="protein sequence ID" value="NOU78835.1"/>
    <property type="molecule type" value="Genomic_DNA"/>
</dbReference>
<gene>
    <name evidence="4" type="ORF">GC101_08045</name>
</gene>
<evidence type="ECO:0000313" key="5">
    <source>
        <dbReference type="Proteomes" id="UP000596857"/>
    </source>
</evidence>
<dbReference type="Gene3D" id="2.60.40.10">
    <property type="entry name" value="Immunoglobulins"/>
    <property type="match status" value="1"/>
</dbReference>
<proteinExistence type="predicted"/>
<dbReference type="RefSeq" id="WP_171716784.1">
    <property type="nucleotide sequence ID" value="NZ_WHOB01000020.1"/>
</dbReference>
<protein>
    <submittedName>
        <fullName evidence="4">Copper amine oxidase N-terminal domain-containing protein</fullName>
    </submittedName>
</protein>
<dbReference type="SUPFAM" id="SSF49299">
    <property type="entry name" value="PKD domain"/>
    <property type="match status" value="2"/>
</dbReference>
<dbReference type="InterPro" id="IPR036582">
    <property type="entry name" value="Mao_N_sf"/>
</dbReference>
<keyword evidence="5" id="KW-1185">Reference proteome</keyword>
<comment type="caution">
    <text evidence="4">The sequence shown here is derived from an EMBL/GenBank/DDBJ whole genome shotgun (WGS) entry which is preliminary data.</text>
</comment>
<feature type="signal peptide" evidence="2">
    <location>
        <begin position="1"/>
        <end position="20"/>
    </location>
</feature>